<keyword evidence="1" id="KW-0732">Signal</keyword>
<gene>
    <name evidence="2" type="ORF">DERYTH_LOCUS10186</name>
</gene>
<protein>
    <submittedName>
        <fullName evidence="2">21496_t:CDS:1</fullName>
    </submittedName>
</protein>
<dbReference type="Proteomes" id="UP000789405">
    <property type="component" value="Unassembled WGS sequence"/>
</dbReference>
<evidence type="ECO:0000313" key="2">
    <source>
        <dbReference type="EMBL" id="CAG8651050.1"/>
    </source>
</evidence>
<reference evidence="2" key="1">
    <citation type="submission" date="2021-06" db="EMBL/GenBank/DDBJ databases">
        <authorList>
            <person name="Kallberg Y."/>
            <person name="Tangrot J."/>
            <person name="Rosling A."/>
        </authorList>
    </citation>
    <scope>NUCLEOTIDE SEQUENCE</scope>
    <source>
        <strain evidence="2">MA453B</strain>
    </source>
</reference>
<feature type="signal peptide" evidence="1">
    <location>
        <begin position="1"/>
        <end position="22"/>
    </location>
</feature>
<proteinExistence type="predicted"/>
<comment type="caution">
    <text evidence="2">The sequence shown here is derived from an EMBL/GenBank/DDBJ whole genome shotgun (WGS) entry which is preliminary data.</text>
</comment>
<keyword evidence="3" id="KW-1185">Reference proteome</keyword>
<feature type="chain" id="PRO_5040260036" evidence="1">
    <location>
        <begin position="23"/>
        <end position="137"/>
    </location>
</feature>
<organism evidence="2 3">
    <name type="scientific">Dentiscutata erythropus</name>
    <dbReference type="NCBI Taxonomy" id="1348616"/>
    <lineage>
        <taxon>Eukaryota</taxon>
        <taxon>Fungi</taxon>
        <taxon>Fungi incertae sedis</taxon>
        <taxon>Mucoromycota</taxon>
        <taxon>Glomeromycotina</taxon>
        <taxon>Glomeromycetes</taxon>
        <taxon>Diversisporales</taxon>
        <taxon>Gigasporaceae</taxon>
        <taxon>Dentiscutata</taxon>
    </lineage>
</organism>
<sequence>TLHRSLLLCAVLQVLYFKENYSSLVTTPLHESNNIVDTLIWPPKEELTNYDNSMEIDLVVVQETDETSIPYSECSFDYNSWKNWMMKSGTIVIDMLKQALRIKGQKFRELFAMDSKLQNQGSVIIETMLKYKPLQDV</sequence>
<accession>A0A9N9H5V6</accession>
<dbReference type="EMBL" id="CAJVPY010005811">
    <property type="protein sequence ID" value="CAG8651050.1"/>
    <property type="molecule type" value="Genomic_DNA"/>
</dbReference>
<evidence type="ECO:0000313" key="3">
    <source>
        <dbReference type="Proteomes" id="UP000789405"/>
    </source>
</evidence>
<dbReference type="AlphaFoldDB" id="A0A9N9H5V6"/>
<name>A0A9N9H5V6_9GLOM</name>
<feature type="non-terminal residue" evidence="2">
    <location>
        <position position="1"/>
    </location>
</feature>
<evidence type="ECO:0000256" key="1">
    <source>
        <dbReference type="SAM" id="SignalP"/>
    </source>
</evidence>
<dbReference type="OrthoDB" id="2446804at2759"/>